<dbReference type="InterPro" id="IPR001254">
    <property type="entry name" value="Trypsin_dom"/>
</dbReference>
<feature type="compositionally biased region" description="Basic and acidic residues" evidence="2">
    <location>
        <begin position="151"/>
        <end position="160"/>
    </location>
</feature>
<organism evidence="5 6">
    <name type="scientific">Endozoicomonas montiporae CL-33</name>
    <dbReference type="NCBI Taxonomy" id="570277"/>
    <lineage>
        <taxon>Bacteria</taxon>
        <taxon>Pseudomonadati</taxon>
        <taxon>Pseudomonadota</taxon>
        <taxon>Gammaproteobacteria</taxon>
        <taxon>Oceanospirillales</taxon>
        <taxon>Endozoicomonadaceae</taxon>
        <taxon>Endozoicomonas</taxon>
    </lineage>
</organism>
<keyword evidence="1" id="KW-1015">Disulfide bond</keyword>
<evidence type="ECO:0000259" key="4">
    <source>
        <dbReference type="PROSITE" id="PS50240"/>
    </source>
</evidence>
<dbReference type="STRING" id="570277.EZMO1_0532"/>
<dbReference type="PATRIC" id="fig|570277.3.peg.575"/>
<dbReference type="Proteomes" id="UP000071065">
    <property type="component" value="Chromosome"/>
</dbReference>
<dbReference type="Pfam" id="PF00089">
    <property type="entry name" value="Trypsin"/>
    <property type="match status" value="1"/>
</dbReference>
<dbReference type="PROSITE" id="PS00134">
    <property type="entry name" value="TRYPSIN_HIS"/>
    <property type="match status" value="1"/>
</dbReference>
<reference evidence="5 6" key="1">
    <citation type="journal article" date="2016" name="Front. Microbiol.">
        <title>Genomic Insight into the Host-Endosymbiont Relationship of Endozoicomonas montiporae CL-33(T) with its Coral Host.</title>
        <authorList>
            <person name="Ding J.-Y."/>
            <person name="Shiu J.-H."/>
            <person name="Chen W.-M."/>
            <person name="Chiang Y.-R."/>
            <person name="Tang S.-L."/>
        </authorList>
    </citation>
    <scope>NUCLEOTIDE SEQUENCE [LARGE SCALE GENOMIC DNA]</scope>
    <source>
        <strain evidence="5 6">CL-33</strain>
    </source>
</reference>
<accession>A0A142B7Q3</accession>
<dbReference type="SMART" id="SM00020">
    <property type="entry name" value="Tryp_SPc"/>
    <property type="match status" value="1"/>
</dbReference>
<feature type="domain" description="Peptidase S1" evidence="4">
    <location>
        <begin position="60"/>
        <end position="369"/>
    </location>
</feature>
<evidence type="ECO:0000256" key="2">
    <source>
        <dbReference type="SAM" id="MobiDB-lite"/>
    </source>
</evidence>
<feature type="signal peptide" evidence="3">
    <location>
        <begin position="1"/>
        <end position="25"/>
    </location>
</feature>
<name>A0A142B7Q3_9GAMM</name>
<keyword evidence="3" id="KW-0732">Signal</keyword>
<evidence type="ECO:0000313" key="6">
    <source>
        <dbReference type="Proteomes" id="UP000071065"/>
    </source>
</evidence>
<dbReference type="GO" id="GO:0006508">
    <property type="term" value="P:proteolysis"/>
    <property type="evidence" value="ECO:0007669"/>
    <property type="project" value="InterPro"/>
</dbReference>
<dbReference type="OrthoDB" id="9813836at2"/>
<dbReference type="PANTHER" id="PTHR24271:SF50">
    <property type="match status" value="1"/>
</dbReference>
<dbReference type="AlphaFoldDB" id="A0A142B7Q3"/>
<evidence type="ECO:0000256" key="3">
    <source>
        <dbReference type="SAM" id="SignalP"/>
    </source>
</evidence>
<dbReference type="PROSITE" id="PS50240">
    <property type="entry name" value="TRYPSIN_DOM"/>
    <property type="match status" value="1"/>
</dbReference>
<dbReference type="InterPro" id="IPR009003">
    <property type="entry name" value="Peptidase_S1_PA"/>
</dbReference>
<dbReference type="InterPro" id="IPR001314">
    <property type="entry name" value="Peptidase_S1A"/>
</dbReference>
<dbReference type="InterPro" id="IPR043504">
    <property type="entry name" value="Peptidase_S1_PA_chymotrypsin"/>
</dbReference>
<dbReference type="GO" id="GO:0004252">
    <property type="term" value="F:serine-type endopeptidase activity"/>
    <property type="evidence" value="ECO:0007669"/>
    <property type="project" value="InterPro"/>
</dbReference>
<dbReference type="PANTHER" id="PTHR24271">
    <property type="entry name" value="KALLIKREIN-RELATED"/>
    <property type="match status" value="1"/>
</dbReference>
<evidence type="ECO:0000313" key="5">
    <source>
        <dbReference type="EMBL" id="AMO54779.1"/>
    </source>
</evidence>
<sequence>MKINCSIHMLIILCQIALLSSGVRAQHFFPAALAPGYLKMHESLLEKTFDEHASLREKRSINGMPDSGRWYWMIKIVRSSTAQPCTGIPLNARWVITAAHCTINETEGVLAIDYTANLGDQTEDKTVTAIKNYSQIHGARIPVKRIVKHPNSEAAKDDRASGIASTQNPATTPQTEAFAGGHVGVNDIALLELSFPLPVEVVNKTPPVNFNEVNIKPNLKATMAGYGDGYGTNPQNVPHYYSSTLRSFKKGDLKILTLPVKKKPKRGKVNSGPKRCKRLLSGNAEADNPMICDTGAPIPSNGDSGGPLVSNNMIIGTLYGGDTYSDMSFRTKDGAAVFEMERIKFEPILYHKHLITSNAGFQWTDHKIIPEGQGFSPVTTNYKKDDSGMAVVPVCRVKNADNSWSYGTMTKYIGLKHCRYSFYGFYRHKVAQLEDINFQVASGWENQNSESDAKIVWKKLHKKHLTPTSSSTTPIAIDFDSKGNSLYLCALISDEDGGTTHLENGEFGIISKQSKRCKIGNKAFRFSPNRNRFFWVLSIQSPMHQTQFSNQ</sequence>
<feature type="region of interest" description="Disordered" evidence="2">
    <location>
        <begin position="151"/>
        <end position="178"/>
    </location>
</feature>
<feature type="compositionally biased region" description="Polar residues" evidence="2">
    <location>
        <begin position="163"/>
        <end position="175"/>
    </location>
</feature>
<feature type="chain" id="PRO_5007492515" description="Peptidase S1 domain-containing protein" evidence="3">
    <location>
        <begin position="26"/>
        <end position="551"/>
    </location>
</feature>
<dbReference type="PRINTS" id="PR00722">
    <property type="entry name" value="CHYMOTRYPSIN"/>
</dbReference>
<protein>
    <recommendedName>
        <fullName evidence="4">Peptidase S1 domain-containing protein</fullName>
    </recommendedName>
</protein>
<dbReference type="SUPFAM" id="SSF50494">
    <property type="entry name" value="Trypsin-like serine proteases"/>
    <property type="match status" value="1"/>
</dbReference>
<dbReference type="EMBL" id="CP013251">
    <property type="protein sequence ID" value="AMO54779.1"/>
    <property type="molecule type" value="Genomic_DNA"/>
</dbReference>
<dbReference type="InterPro" id="IPR018114">
    <property type="entry name" value="TRYPSIN_HIS"/>
</dbReference>
<proteinExistence type="predicted"/>
<dbReference type="KEGG" id="emp:EZMO1_0532"/>
<dbReference type="Gene3D" id="2.40.10.10">
    <property type="entry name" value="Trypsin-like serine proteases"/>
    <property type="match status" value="1"/>
</dbReference>
<evidence type="ECO:0000256" key="1">
    <source>
        <dbReference type="ARBA" id="ARBA00023157"/>
    </source>
</evidence>
<gene>
    <name evidence="5" type="ORF">EZMO1_0532</name>
</gene>